<gene>
    <name evidence="9" type="ORF">KIH39_16190</name>
</gene>
<evidence type="ECO:0000256" key="7">
    <source>
        <dbReference type="SAM" id="Phobius"/>
    </source>
</evidence>
<accession>A0A8E6B2U1</accession>
<feature type="transmembrane region" description="Helical" evidence="7">
    <location>
        <begin position="174"/>
        <end position="200"/>
    </location>
</feature>
<dbReference type="InterPro" id="IPR005115">
    <property type="entry name" value="Gly_transporter"/>
</dbReference>
<sequence>MTILRIMEISGVSIAAISSVLIAGRKNLDLMGVMVIAIVTSVGGGTIRDLLLNRHPIFWVENPIFLYVIILSALLTLIYVRIWPPPQKLLLTGDGLSLAVFTIVGVQITEQAGHGGILAAMMGVVTGCAGGIIRDVMTNEIPLVMRGGRLYATAALVGATLYLGLQAAGMDSHIASGLGIVTVGGLRFAAIIWGIGLPLFHIEENGQGRLSRYRKRRSDRLEDDEESKFAA</sequence>
<proteinExistence type="inferred from homology"/>
<dbReference type="PANTHER" id="PTHR30506">
    <property type="entry name" value="INNER MEMBRANE PROTEIN"/>
    <property type="match status" value="1"/>
</dbReference>
<dbReference type="RefSeq" id="WP_213494260.1">
    <property type="nucleotide sequence ID" value="NZ_CP074694.1"/>
</dbReference>
<evidence type="ECO:0000313" key="9">
    <source>
        <dbReference type="EMBL" id="QVL30389.1"/>
    </source>
</evidence>
<dbReference type="AlphaFoldDB" id="A0A8E6B2U1"/>
<evidence type="ECO:0000256" key="1">
    <source>
        <dbReference type="ARBA" id="ARBA00004651"/>
    </source>
</evidence>
<dbReference type="GO" id="GO:0005886">
    <property type="term" value="C:plasma membrane"/>
    <property type="evidence" value="ECO:0007669"/>
    <property type="project" value="UniProtKB-SubCell"/>
</dbReference>
<evidence type="ECO:0000256" key="6">
    <source>
        <dbReference type="ARBA" id="ARBA00023136"/>
    </source>
</evidence>
<protein>
    <submittedName>
        <fullName evidence="9">Trimeric intracellular cation channel family protein</fullName>
    </submittedName>
</protein>
<dbReference type="EMBL" id="CP074694">
    <property type="protein sequence ID" value="QVL30389.1"/>
    <property type="molecule type" value="Genomic_DNA"/>
</dbReference>
<comment type="similarity">
    <text evidence="2">Belongs to the UPF0126 family.</text>
</comment>
<keyword evidence="3" id="KW-1003">Cell membrane</keyword>
<feature type="transmembrane region" description="Helical" evidence="7">
    <location>
        <begin position="64"/>
        <end position="82"/>
    </location>
</feature>
<dbReference type="KEGG" id="tsph:KIH39_16190"/>
<feature type="transmembrane region" description="Helical" evidence="7">
    <location>
        <begin position="115"/>
        <end position="137"/>
    </location>
</feature>
<keyword evidence="5 7" id="KW-1133">Transmembrane helix</keyword>
<feature type="transmembrane region" description="Helical" evidence="7">
    <location>
        <begin position="149"/>
        <end position="168"/>
    </location>
</feature>
<keyword evidence="10" id="KW-1185">Reference proteome</keyword>
<name>A0A8E6B2U1_9BACT</name>
<evidence type="ECO:0000313" key="10">
    <source>
        <dbReference type="Proteomes" id="UP000676194"/>
    </source>
</evidence>
<dbReference type="PANTHER" id="PTHR30506:SF3">
    <property type="entry name" value="UPF0126 INNER MEMBRANE PROTEIN YADS-RELATED"/>
    <property type="match status" value="1"/>
</dbReference>
<keyword evidence="4 7" id="KW-0812">Transmembrane</keyword>
<comment type="subcellular location">
    <subcellularLocation>
        <location evidence="1">Cell membrane</location>
        <topology evidence="1">Multi-pass membrane protein</topology>
    </subcellularLocation>
</comment>
<reference evidence="9" key="1">
    <citation type="submission" date="2021-05" db="EMBL/GenBank/DDBJ databases">
        <title>Complete genome sequence of the cellulolytic planctomycete Telmatocola sphagniphila SP2T and characterization of the first cellulase from planctomycetes.</title>
        <authorList>
            <person name="Rakitin A.L."/>
            <person name="Beletsky A.V."/>
            <person name="Naumoff D.G."/>
            <person name="Kulichevskaya I.S."/>
            <person name="Mardanov A.V."/>
            <person name="Ravin N.V."/>
            <person name="Dedysh S.N."/>
        </authorList>
    </citation>
    <scope>NUCLEOTIDE SEQUENCE</scope>
    <source>
        <strain evidence="9">SP2T</strain>
    </source>
</reference>
<dbReference type="Proteomes" id="UP000676194">
    <property type="component" value="Chromosome"/>
</dbReference>
<feature type="transmembrane region" description="Helical" evidence="7">
    <location>
        <begin position="6"/>
        <end position="23"/>
    </location>
</feature>
<evidence type="ECO:0000259" key="8">
    <source>
        <dbReference type="Pfam" id="PF03458"/>
    </source>
</evidence>
<feature type="domain" description="Glycine transporter" evidence="8">
    <location>
        <begin position="6"/>
        <end position="78"/>
    </location>
</feature>
<feature type="transmembrane region" description="Helical" evidence="7">
    <location>
        <begin position="30"/>
        <end position="52"/>
    </location>
</feature>
<evidence type="ECO:0000256" key="3">
    <source>
        <dbReference type="ARBA" id="ARBA00022475"/>
    </source>
</evidence>
<evidence type="ECO:0000256" key="5">
    <source>
        <dbReference type="ARBA" id="ARBA00022989"/>
    </source>
</evidence>
<evidence type="ECO:0000256" key="4">
    <source>
        <dbReference type="ARBA" id="ARBA00022692"/>
    </source>
</evidence>
<evidence type="ECO:0000256" key="2">
    <source>
        <dbReference type="ARBA" id="ARBA00008193"/>
    </source>
</evidence>
<dbReference type="Pfam" id="PF03458">
    <property type="entry name" value="Gly_transporter"/>
    <property type="match status" value="2"/>
</dbReference>
<feature type="domain" description="Glycine transporter" evidence="8">
    <location>
        <begin position="94"/>
        <end position="166"/>
    </location>
</feature>
<organism evidence="9 10">
    <name type="scientific">Telmatocola sphagniphila</name>
    <dbReference type="NCBI Taxonomy" id="1123043"/>
    <lineage>
        <taxon>Bacteria</taxon>
        <taxon>Pseudomonadati</taxon>
        <taxon>Planctomycetota</taxon>
        <taxon>Planctomycetia</taxon>
        <taxon>Gemmatales</taxon>
        <taxon>Gemmataceae</taxon>
    </lineage>
</organism>
<keyword evidence="6 7" id="KW-0472">Membrane</keyword>